<evidence type="ECO:0000256" key="3">
    <source>
        <dbReference type="SAM" id="Coils"/>
    </source>
</evidence>
<dbReference type="AlphaFoldDB" id="A0AAD1X7H1"/>
<evidence type="ECO:0000313" key="5">
    <source>
        <dbReference type="EMBL" id="CAI2361622.1"/>
    </source>
</evidence>
<dbReference type="PANTHER" id="PTHR15454">
    <property type="entry name" value="NISCHARIN RELATED"/>
    <property type="match status" value="1"/>
</dbReference>
<keyword evidence="1" id="KW-0433">Leucine-rich repeat</keyword>
<evidence type="ECO:0000256" key="2">
    <source>
        <dbReference type="ARBA" id="ARBA00022737"/>
    </source>
</evidence>
<dbReference type="SUPFAM" id="SSF52058">
    <property type="entry name" value="L domain-like"/>
    <property type="match status" value="2"/>
</dbReference>
<dbReference type="Pfam" id="PF14580">
    <property type="entry name" value="LRR_9"/>
    <property type="match status" value="1"/>
</dbReference>
<feature type="coiled-coil region" evidence="3">
    <location>
        <begin position="259"/>
        <end position="365"/>
    </location>
</feature>
<comment type="caution">
    <text evidence="5">The sequence shown here is derived from an EMBL/GenBank/DDBJ whole genome shotgun (WGS) entry which is preliminary data.</text>
</comment>
<dbReference type="Gene3D" id="3.80.10.10">
    <property type="entry name" value="Ribonuclease Inhibitor"/>
    <property type="match status" value="2"/>
</dbReference>
<evidence type="ECO:0000256" key="4">
    <source>
        <dbReference type="SAM" id="MobiDB-lite"/>
    </source>
</evidence>
<feature type="region of interest" description="Disordered" evidence="4">
    <location>
        <begin position="1"/>
        <end position="28"/>
    </location>
</feature>
<dbReference type="Proteomes" id="UP001295684">
    <property type="component" value="Unassembled WGS sequence"/>
</dbReference>
<keyword evidence="3" id="KW-0175">Coiled coil</keyword>
<gene>
    <name evidence="5" type="ORF">ECRASSUSDP1_LOCUS2934</name>
</gene>
<keyword evidence="6" id="KW-1185">Reference proteome</keyword>
<keyword evidence="2" id="KW-0677">Repeat</keyword>
<protein>
    <submittedName>
        <fullName evidence="5">Uncharacterized protein</fullName>
    </submittedName>
</protein>
<dbReference type="SMART" id="SM00365">
    <property type="entry name" value="LRR_SD22"/>
    <property type="match status" value="4"/>
</dbReference>
<dbReference type="InterPro" id="IPR032675">
    <property type="entry name" value="LRR_dom_sf"/>
</dbReference>
<reference evidence="5" key="1">
    <citation type="submission" date="2023-07" db="EMBL/GenBank/DDBJ databases">
        <authorList>
            <consortium name="AG Swart"/>
            <person name="Singh M."/>
            <person name="Singh A."/>
            <person name="Seah K."/>
            <person name="Emmerich C."/>
        </authorList>
    </citation>
    <scope>NUCLEOTIDE SEQUENCE</scope>
    <source>
        <strain evidence="5">DP1</strain>
    </source>
</reference>
<dbReference type="InterPro" id="IPR001611">
    <property type="entry name" value="Leu-rich_rpt"/>
</dbReference>
<proteinExistence type="predicted"/>
<name>A0AAD1X7H1_EUPCR</name>
<accession>A0AAD1X7H1</accession>
<evidence type="ECO:0000313" key="6">
    <source>
        <dbReference type="Proteomes" id="UP001295684"/>
    </source>
</evidence>
<feature type="compositionally biased region" description="Acidic residues" evidence="4">
    <location>
        <begin position="15"/>
        <end position="28"/>
    </location>
</feature>
<organism evidence="5 6">
    <name type="scientific">Euplotes crassus</name>
    <dbReference type="NCBI Taxonomy" id="5936"/>
    <lineage>
        <taxon>Eukaryota</taxon>
        <taxon>Sar</taxon>
        <taxon>Alveolata</taxon>
        <taxon>Ciliophora</taxon>
        <taxon>Intramacronucleata</taxon>
        <taxon>Spirotrichea</taxon>
        <taxon>Hypotrichia</taxon>
        <taxon>Euplotida</taxon>
        <taxon>Euplotidae</taxon>
        <taxon>Moneuplotes</taxon>
    </lineage>
</organism>
<dbReference type="PROSITE" id="PS51450">
    <property type="entry name" value="LRR"/>
    <property type="match status" value="4"/>
</dbReference>
<dbReference type="GO" id="GO:0005737">
    <property type="term" value="C:cytoplasm"/>
    <property type="evidence" value="ECO:0007669"/>
    <property type="project" value="TreeGrafter"/>
</dbReference>
<sequence>MEKISDDPGSNNSDTEYEEEDKEPEDENDNLLQEMTAIAQSEEYIGSLTELEIIFVPIKSLENLKLCHNLIHLTLLKTRTKTIEGIESCGHSLESITMVGCELEIIENSFAYLPNLREINLSENNIPCIQNLDNCLHLEKITLSCNKIGNITGLKNNKKLKELYLQENLITKVEGCINLPNLQVLYLSGNKIKNLNDLKDIENLKQLKRLTFACENFCPCPVAEIQGYRQYVLTVCSQSPYLEMLDSEYLSEEDISYSKNEFIESILELQKSLEEVEKSHRHSVLTIDSKLRENEQHLEDIEDTLIEELNNFRHEIEEGKNKLLNEFEKLKKLRTKSEDTFLKSLKEIESNYENILTTVLQTEEKNERTVKSLEFERDVHVTLADSLYRTQGKVIHSEIIKSSAEFSYLSGLVNQAKKGELVTRLRKAFHVNFTDVAFTEQLLGPRMFLKLSIQELTEFLVKRTLPEFSPDLIDEKFIGDISLEAGNFVILAVKGEKRAVATANPVLHFWSKNEASKIVAEFVMVISCLSSSDAQIINKMNEDERIIDVISDTHDLPIESLAMIKNLEREIFEKFADHERRVWGELEPNALSKYKMQQDELTKLHGSLQSLKLKIDEEKSCQEKILVNMREAIIGNGGPKLY</sequence>
<dbReference type="PANTHER" id="PTHR15454:SF56">
    <property type="entry name" value="PROTEIN PHOSPHATASE 1 REGULATORY SUBUNIT 7-RELATED"/>
    <property type="match status" value="1"/>
</dbReference>
<evidence type="ECO:0000256" key="1">
    <source>
        <dbReference type="ARBA" id="ARBA00022614"/>
    </source>
</evidence>
<dbReference type="EMBL" id="CAMPGE010002812">
    <property type="protein sequence ID" value="CAI2361622.1"/>
    <property type="molecule type" value="Genomic_DNA"/>
</dbReference>